<evidence type="ECO:0000313" key="2">
    <source>
        <dbReference type="EMBL" id="KAL2848349.1"/>
    </source>
</evidence>
<dbReference type="GeneID" id="98150965"/>
<proteinExistence type="predicted"/>
<evidence type="ECO:0000256" key="1">
    <source>
        <dbReference type="SAM" id="MobiDB-lite"/>
    </source>
</evidence>
<dbReference type="RefSeq" id="XP_070898257.1">
    <property type="nucleotide sequence ID" value="XM_071035801.1"/>
</dbReference>
<dbReference type="Proteomes" id="UP001610444">
    <property type="component" value="Unassembled WGS sequence"/>
</dbReference>
<feature type="region of interest" description="Disordered" evidence="1">
    <location>
        <begin position="1"/>
        <end position="32"/>
    </location>
</feature>
<gene>
    <name evidence="2" type="ORF">BJX68DRAFT_104871</name>
</gene>
<accession>A0ABR4K7S5</accession>
<protein>
    <submittedName>
        <fullName evidence="2">Uncharacterized protein</fullName>
    </submittedName>
</protein>
<evidence type="ECO:0000313" key="3">
    <source>
        <dbReference type="Proteomes" id="UP001610444"/>
    </source>
</evidence>
<name>A0ABR4K7S5_9EURO</name>
<organism evidence="2 3">
    <name type="scientific">Aspergillus pseudodeflectus</name>
    <dbReference type="NCBI Taxonomy" id="176178"/>
    <lineage>
        <taxon>Eukaryota</taxon>
        <taxon>Fungi</taxon>
        <taxon>Dikarya</taxon>
        <taxon>Ascomycota</taxon>
        <taxon>Pezizomycotina</taxon>
        <taxon>Eurotiomycetes</taxon>
        <taxon>Eurotiomycetidae</taxon>
        <taxon>Eurotiales</taxon>
        <taxon>Aspergillaceae</taxon>
        <taxon>Aspergillus</taxon>
        <taxon>Aspergillus subgen. Nidulantes</taxon>
    </lineage>
</organism>
<sequence>MRRREVEAGASPFIFPESRTDGSRTSAGWGNPVGLRKDLKSGLIRPRTSQLIPGPMRRSQARSDYLNTLLNHDATKGGRQGALPDRDGPHHKALLTNNLYISHHLVRTGPIDRLRHDRECKHATATLPAFSTRGAEGLVPAYVMSSNSCLIESLLTVWKLRWLF</sequence>
<comment type="caution">
    <text evidence="2">The sequence shown here is derived from an EMBL/GenBank/DDBJ whole genome shotgun (WGS) entry which is preliminary data.</text>
</comment>
<reference evidence="2 3" key="1">
    <citation type="submission" date="2024-07" db="EMBL/GenBank/DDBJ databases">
        <title>Section-level genome sequencing and comparative genomics of Aspergillus sections Usti and Cavernicolus.</title>
        <authorList>
            <consortium name="Lawrence Berkeley National Laboratory"/>
            <person name="Nybo J.L."/>
            <person name="Vesth T.C."/>
            <person name="Theobald S."/>
            <person name="Frisvad J.C."/>
            <person name="Larsen T.O."/>
            <person name="Kjaerboelling I."/>
            <person name="Rothschild-Mancinelli K."/>
            <person name="Lyhne E.K."/>
            <person name="Kogle M.E."/>
            <person name="Barry K."/>
            <person name="Clum A."/>
            <person name="Na H."/>
            <person name="Ledsgaard L."/>
            <person name="Lin J."/>
            <person name="Lipzen A."/>
            <person name="Kuo A."/>
            <person name="Riley R."/>
            <person name="Mondo S."/>
            <person name="LaButti K."/>
            <person name="Haridas S."/>
            <person name="Pangalinan J."/>
            <person name="Salamov A.A."/>
            <person name="Simmons B.A."/>
            <person name="Magnuson J.K."/>
            <person name="Chen J."/>
            <person name="Drula E."/>
            <person name="Henrissat B."/>
            <person name="Wiebenga A."/>
            <person name="Lubbers R.J."/>
            <person name="Gomes A.C."/>
            <person name="Macurrencykelacurrency M.R."/>
            <person name="Stajich J."/>
            <person name="Grigoriev I.V."/>
            <person name="Mortensen U.H."/>
            <person name="De vries R.P."/>
            <person name="Baker S.E."/>
            <person name="Andersen M.R."/>
        </authorList>
    </citation>
    <scope>NUCLEOTIDE SEQUENCE [LARGE SCALE GENOMIC DNA]</scope>
    <source>
        <strain evidence="2 3">CBS 756.74</strain>
    </source>
</reference>
<dbReference type="EMBL" id="JBFXLR010000026">
    <property type="protein sequence ID" value="KAL2848349.1"/>
    <property type="molecule type" value="Genomic_DNA"/>
</dbReference>
<keyword evidence="3" id="KW-1185">Reference proteome</keyword>